<dbReference type="AlphaFoldDB" id="A0AAE3XEF3"/>
<dbReference type="PROSITE" id="PS51084">
    <property type="entry name" value="HIT_2"/>
    <property type="match status" value="1"/>
</dbReference>
<dbReference type="InterPro" id="IPR036265">
    <property type="entry name" value="HIT-like_sf"/>
</dbReference>
<organism evidence="3 4">
    <name type="scientific">Deinococcus soli</name>
    <name type="common">ex Cha et al. 2016</name>
    <dbReference type="NCBI Taxonomy" id="1309411"/>
    <lineage>
        <taxon>Bacteria</taxon>
        <taxon>Thermotogati</taxon>
        <taxon>Deinococcota</taxon>
        <taxon>Deinococci</taxon>
        <taxon>Deinococcales</taxon>
        <taxon>Deinococcaceae</taxon>
        <taxon>Deinococcus</taxon>
    </lineage>
</organism>
<dbReference type="InterPro" id="IPR052908">
    <property type="entry name" value="AP-4-A_phosphorylase"/>
</dbReference>
<dbReference type="Gene3D" id="3.30.428.10">
    <property type="entry name" value="HIT-like"/>
    <property type="match status" value="1"/>
</dbReference>
<evidence type="ECO:0000259" key="2">
    <source>
        <dbReference type="PROSITE" id="PS51084"/>
    </source>
</evidence>
<reference evidence="3" key="1">
    <citation type="submission" date="2023-07" db="EMBL/GenBank/DDBJ databases">
        <title>Sorghum-associated microbial communities from plants grown in Nebraska, USA.</title>
        <authorList>
            <person name="Schachtman D."/>
        </authorList>
    </citation>
    <scope>NUCLEOTIDE SEQUENCE</scope>
    <source>
        <strain evidence="3">BE330</strain>
    </source>
</reference>
<dbReference type="PANTHER" id="PTHR42997">
    <property type="entry name" value="HIT FAMILY HYDROLASE"/>
    <property type="match status" value="1"/>
</dbReference>
<gene>
    <name evidence="3" type="ORF">J2Y00_002584</name>
</gene>
<sequence>MLRLPPLRSECAFCELAQGRVGEQSTPDDIVARSPHGTAFISAAWWPANPGHVLIIPNAHRDSLFDLRDAEAADLHALTRRVAMAMLRAYHCEGISTRQHSGVGAGQSMPHYHLHVFPRWAGDRLYERSAEKAFVPVETRAPFAARLRSELNRQGLTGAAAD</sequence>
<evidence type="ECO:0000256" key="1">
    <source>
        <dbReference type="PROSITE-ProRule" id="PRU00464"/>
    </source>
</evidence>
<name>A0AAE3XEF3_9DEIO</name>
<proteinExistence type="predicted"/>
<dbReference type="Pfam" id="PF01230">
    <property type="entry name" value="HIT"/>
    <property type="match status" value="1"/>
</dbReference>
<evidence type="ECO:0000313" key="3">
    <source>
        <dbReference type="EMBL" id="MDR6218987.1"/>
    </source>
</evidence>
<dbReference type="PANTHER" id="PTHR42997:SF1">
    <property type="entry name" value="AP-4-A PHOSPHORYLASE"/>
    <property type="match status" value="1"/>
</dbReference>
<dbReference type="RefSeq" id="WP_309853931.1">
    <property type="nucleotide sequence ID" value="NZ_JAVDQJ010000004.1"/>
</dbReference>
<dbReference type="SUPFAM" id="SSF54197">
    <property type="entry name" value="HIT-like"/>
    <property type="match status" value="1"/>
</dbReference>
<dbReference type="GO" id="GO:0003824">
    <property type="term" value="F:catalytic activity"/>
    <property type="evidence" value="ECO:0007669"/>
    <property type="project" value="InterPro"/>
</dbReference>
<dbReference type="InterPro" id="IPR011146">
    <property type="entry name" value="HIT-like"/>
</dbReference>
<evidence type="ECO:0000313" key="4">
    <source>
        <dbReference type="Proteomes" id="UP001185331"/>
    </source>
</evidence>
<dbReference type="Proteomes" id="UP001185331">
    <property type="component" value="Unassembled WGS sequence"/>
</dbReference>
<accession>A0AAE3XEF3</accession>
<feature type="short sequence motif" description="Histidine triad motif" evidence="1">
    <location>
        <begin position="111"/>
        <end position="115"/>
    </location>
</feature>
<comment type="caution">
    <text evidence="3">The sequence shown here is derived from an EMBL/GenBank/DDBJ whole genome shotgun (WGS) entry which is preliminary data.</text>
</comment>
<dbReference type="EMBL" id="JAVDQK010000005">
    <property type="protein sequence ID" value="MDR6218987.1"/>
    <property type="molecule type" value="Genomic_DNA"/>
</dbReference>
<protein>
    <submittedName>
        <fullName evidence="3">Histidine triad (HIT) family protein</fullName>
    </submittedName>
</protein>
<feature type="domain" description="HIT" evidence="2">
    <location>
        <begin position="17"/>
        <end position="126"/>
    </location>
</feature>